<evidence type="ECO:0000313" key="1">
    <source>
        <dbReference type="EMBL" id="AFL69770.1"/>
    </source>
</evidence>
<name>I3Y0P6_SULBS</name>
<keyword evidence="2" id="KW-1185">Reference proteome</keyword>
<dbReference type="HOGENOM" id="CLU_2262396_0_0_7"/>
<dbReference type="RefSeq" id="WP_014770633.1">
    <property type="nucleotide sequence ID" value="NC_018002.1"/>
</dbReference>
<dbReference type="AlphaFoldDB" id="I3Y0P6"/>
<dbReference type="EMBL" id="CP003333">
    <property type="protein sequence ID" value="AFL69770.1"/>
    <property type="molecule type" value="Genomic_DNA"/>
</dbReference>
<dbReference type="OrthoDB" id="5340104at2"/>
<organism evidence="1 2">
    <name type="scientific">Sulfurospirillum barnesii (strain ATCC 700032 / DSM 10660 / SES-3)</name>
    <dbReference type="NCBI Taxonomy" id="760154"/>
    <lineage>
        <taxon>Bacteria</taxon>
        <taxon>Pseudomonadati</taxon>
        <taxon>Campylobacterota</taxon>
        <taxon>Epsilonproteobacteria</taxon>
        <taxon>Campylobacterales</taxon>
        <taxon>Sulfurospirillaceae</taxon>
        <taxon>Sulfurospirillum</taxon>
    </lineage>
</organism>
<sequence>MSDIVFNKIPKKPSPFPLFQFDKELFINDFILGYSVHDDLTFRSVLLHLEHEGAKYPCGEIKLYHSGNVYNYERTFGSAQRLAHEIVLRFNAFREKGQLCLKF</sequence>
<dbReference type="KEGG" id="sba:Sulba_2503"/>
<protein>
    <submittedName>
        <fullName evidence="1">Uncharacterized protein</fullName>
    </submittedName>
</protein>
<dbReference type="Proteomes" id="UP000006176">
    <property type="component" value="Chromosome"/>
</dbReference>
<reference evidence="1 2" key="1">
    <citation type="submission" date="2012-06" db="EMBL/GenBank/DDBJ databases">
        <title>Complete sequence of Sulfurospirillum barnesii SES-3.</title>
        <authorList>
            <consortium name="US DOE Joint Genome Institute"/>
            <person name="Lucas S."/>
            <person name="Han J."/>
            <person name="Lapidus A."/>
            <person name="Cheng J.-F."/>
            <person name="Goodwin L."/>
            <person name="Pitluck S."/>
            <person name="Peters L."/>
            <person name="Ovchinnikova G."/>
            <person name="Lu M."/>
            <person name="Detter J.C."/>
            <person name="Han C."/>
            <person name="Tapia R."/>
            <person name="Land M."/>
            <person name="Hauser L."/>
            <person name="Kyrpides N."/>
            <person name="Ivanova N."/>
            <person name="Pagani I."/>
            <person name="Stolz J."/>
            <person name="Arkin A."/>
            <person name="Dehal P."/>
            <person name="Oremland R."/>
            <person name="Saltikov C."/>
            <person name="Basu P."/>
            <person name="Hollibaugh J."/>
            <person name="Newman D."/>
            <person name="Stolyar S."/>
            <person name="Hazen T."/>
            <person name="Woyke T."/>
        </authorList>
    </citation>
    <scope>NUCLEOTIDE SEQUENCE [LARGE SCALE GENOMIC DNA]</scope>
    <source>
        <strain evidence="2">ATCC 700032 / DSM 10660 / SES-3</strain>
    </source>
</reference>
<evidence type="ECO:0000313" key="2">
    <source>
        <dbReference type="Proteomes" id="UP000006176"/>
    </source>
</evidence>
<accession>I3Y0P6</accession>
<gene>
    <name evidence="1" type="ordered locus">Sulba_2503</name>
</gene>
<dbReference type="PATRIC" id="fig|760154.4.peg.2502"/>
<proteinExistence type="predicted"/>
<dbReference type="STRING" id="760154.Sulba_2503"/>